<evidence type="ECO:0000313" key="5">
    <source>
        <dbReference type="Proteomes" id="UP000199659"/>
    </source>
</evidence>
<feature type="domain" description="DUF1980" evidence="2">
    <location>
        <begin position="11"/>
        <end position="91"/>
    </location>
</feature>
<dbReference type="RefSeq" id="WP_092563778.1">
    <property type="nucleotide sequence ID" value="NZ_FOYZ01000019.1"/>
</dbReference>
<dbReference type="InterPro" id="IPR048493">
    <property type="entry name" value="DUF1980_N"/>
</dbReference>
<evidence type="ECO:0000256" key="1">
    <source>
        <dbReference type="SAM" id="Phobius"/>
    </source>
</evidence>
<keyword evidence="5" id="KW-1185">Reference proteome</keyword>
<dbReference type="PANTHER" id="PTHR40047">
    <property type="entry name" value="UPF0703 PROTEIN YCGQ"/>
    <property type="match status" value="1"/>
</dbReference>
<dbReference type="EMBL" id="FOYZ01000019">
    <property type="protein sequence ID" value="SFS05358.1"/>
    <property type="molecule type" value="Genomic_DNA"/>
</dbReference>
<keyword evidence="1" id="KW-1133">Transmembrane helix</keyword>
<evidence type="ECO:0000259" key="2">
    <source>
        <dbReference type="Pfam" id="PF09323"/>
    </source>
</evidence>
<feature type="transmembrane region" description="Helical" evidence="1">
    <location>
        <begin position="7"/>
        <end position="28"/>
    </location>
</feature>
<dbReference type="AlphaFoldDB" id="A0A1I6LPL8"/>
<protein>
    <submittedName>
        <fullName evidence="4">Putative membrane protein</fullName>
    </submittedName>
</protein>
<proteinExistence type="predicted"/>
<evidence type="ECO:0000259" key="3">
    <source>
        <dbReference type="Pfam" id="PF21537"/>
    </source>
</evidence>
<dbReference type="InterPro" id="IPR048447">
    <property type="entry name" value="DUF1980_C"/>
</dbReference>
<dbReference type="Pfam" id="PF21537">
    <property type="entry name" value="DUF1980_C"/>
    <property type="match status" value="1"/>
</dbReference>
<feature type="transmembrane region" description="Helical" evidence="1">
    <location>
        <begin position="71"/>
        <end position="89"/>
    </location>
</feature>
<dbReference type="InterPro" id="IPR052955">
    <property type="entry name" value="UPF0703_membrane_permease"/>
</dbReference>
<dbReference type="OrthoDB" id="9770408at2"/>
<feature type="transmembrane region" description="Helical" evidence="1">
    <location>
        <begin position="40"/>
        <end position="59"/>
    </location>
</feature>
<dbReference type="PANTHER" id="PTHR40047:SF1">
    <property type="entry name" value="UPF0703 PROTEIN YCGQ"/>
    <property type="match status" value="1"/>
</dbReference>
<dbReference type="Pfam" id="PF09323">
    <property type="entry name" value="DUF1980"/>
    <property type="match status" value="1"/>
</dbReference>
<feature type="domain" description="DUF1980" evidence="3">
    <location>
        <begin position="138"/>
        <end position="267"/>
    </location>
</feature>
<dbReference type="NCBIfam" id="TIGR03943">
    <property type="entry name" value="TIGR03943 family putative permease subunit"/>
    <property type="match status" value="1"/>
</dbReference>
<reference evidence="4 5" key="1">
    <citation type="submission" date="2016-10" db="EMBL/GenBank/DDBJ databases">
        <authorList>
            <person name="de Groot N.N."/>
        </authorList>
    </citation>
    <scope>NUCLEOTIDE SEQUENCE [LARGE SCALE GENOMIC DNA]</scope>
    <source>
        <strain evidence="4 5">743A</strain>
    </source>
</reference>
<organism evidence="4 5">
    <name type="scientific">Anaeromicropila populeti</name>
    <dbReference type="NCBI Taxonomy" id="37658"/>
    <lineage>
        <taxon>Bacteria</taxon>
        <taxon>Bacillati</taxon>
        <taxon>Bacillota</taxon>
        <taxon>Clostridia</taxon>
        <taxon>Lachnospirales</taxon>
        <taxon>Lachnospiraceae</taxon>
        <taxon>Anaeromicropila</taxon>
    </lineage>
</organism>
<evidence type="ECO:0000313" key="4">
    <source>
        <dbReference type="EMBL" id="SFS05358.1"/>
    </source>
</evidence>
<dbReference type="InterPro" id="IPR015402">
    <property type="entry name" value="DUF1980"/>
</dbReference>
<sequence length="270" mass="30692">MGKKRNVEAVIQISILLGIAVLLFYSMISKKINDYVHPRFFPGIWLSILVLLLFAVSQISNIKKARHNESLSRYILFLIPLAAAIIFPANGVKNAELIIANGNRQETIGVTENQEVEDEDVLDVTEEIVEEEMLAGDDISEKYAKYEVDGVTIIQDDIFAEWFTDTYNSLDFFLGKRYQLLAQVYTVDGFAENQFLAGRYFMVCCAADMVVYGVACESDIRSQLTDEEWITVTGTMSQCDYEGETVPMLTDITIEKAEAPEEEYIYYSYY</sequence>
<dbReference type="Proteomes" id="UP000199659">
    <property type="component" value="Unassembled WGS sequence"/>
</dbReference>
<keyword evidence="1" id="KW-0472">Membrane</keyword>
<name>A0A1I6LPL8_9FIRM</name>
<dbReference type="STRING" id="37658.SAMN05661086_03473"/>
<keyword evidence="1" id="KW-0812">Transmembrane</keyword>
<accession>A0A1I6LPL8</accession>
<gene>
    <name evidence="4" type="ORF">SAMN05661086_03473</name>
</gene>